<proteinExistence type="predicted"/>
<reference evidence="1" key="1">
    <citation type="journal article" date="2014" name="Front. Microbiol.">
        <title>High frequency of phylogenetically diverse reductive dehalogenase-homologous genes in deep subseafloor sedimentary metagenomes.</title>
        <authorList>
            <person name="Kawai M."/>
            <person name="Futagami T."/>
            <person name="Toyoda A."/>
            <person name="Takaki Y."/>
            <person name="Nishi S."/>
            <person name="Hori S."/>
            <person name="Arai W."/>
            <person name="Tsubouchi T."/>
            <person name="Morono Y."/>
            <person name="Uchiyama I."/>
            <person name="Ito T."/>
            <person name="Fujiyama A."/>
            <person name="Inagaki F."/>
            <person name="Takami H."/>
        </authorList>
    </citation>
    <scope>NUCLEOTIDE SEQUENCE</scope>
    <source>
        <strain evidence="1">Expedition CK06-06</strain>
    </source>
</reference>
<comment type="caution">
    <text evidence="1">The sequence shown here is derived from an EMBL/GenBank/DDBJ whole genome shotgun (WGS) entry which is preliminary data.</text>
</comment>
<organism evidence="1">
    <name type="scientific">marine sediment metagenome</name>
    <dbReference type="NCBI Taxonomy" id="412755"/>
    <lineage>
        <taxon>unclassified sequences</taxon>
        <taxon>metagenomes</taxon>
        <taxon>ecological metagenomes</taxon>
    </lineage>
</organism>
<evidence type="ECO:0000313" key="1">
    <source>
        <dbReference type="EMBL" id="GAH64720.1"/>
    </source>
</evidence>
<accession>X1I5Y2</accession>
<dbReference type="EMBL" id="BARU01027928">
    <property type="protein sequence ID" value="GAH64720.1"/>
    <property type="molecule type" value="Genomic_DNA"/>
</dbReference>
<sequence length="108" mass="11583">MIGEQINRADATHPAPAFYYGTGSPRVFQKLSALRKAKGNFDGRIAQTIDKVAEGWEALAPDLGTLPAERALAASRKVVALAARGESHSGCERVFCPGLIVANTRQIY</sequence>
<dbReference type="AlphaFoldDB" id="X1I5Y2"/>
<name>X1I5Y2_9ZZZZ</name>
<protein>
    <submittedName>
        <fullName evidence="1">Uncharacterized protein</fullName>
    </submittedName>
</protein>
<gene>
    <name evidence="1" type="ORF">S03H2_44642</name>
</gene>